<dbReference type="InterPro" id="IPR046342">
    <property type="entry name" value="CBS_dom_sf"/>
</dbReference>
<evidence type="ECO:0000256" key="2">
    <source>
        <dbReference type="ARBA" id="ARBA00023122"/>
    </source>
</evidence>
<dbReference type="Proteomes" id="UP000863257">
    <property type="component" value="Unassembled WGS sequence"/>
</dbReference>
<dbReference type="Pfam" id="PF00571">
    <property type="entry name" value="CBS"/>
    <property type="match status" value="2"/>
</dbReference>
<evidence type="ECO:0000256" key="5">
    <source>
        <dbReference type="SAM" id="Phobius"/>
    </source>
</evidence>
<sequence>MIELIIATAVFITSSCIFSLAEASIVGLCQFKSKNLAKQNVRFANNLAPLIERRSKYLSTTIIMNTAINVGGSMWIGKLASQQFSGTLVTFYILGLTAFTLIFSEIKPKLYATEHSETVARYLAKPIMVLGALATPIVALTNLFVRRNSDSKTTFDRCELMTMVVTAQDSGVINKRESKLMQQILNLNNLKAKDLITEGCAINTIPIHVNMQEAVEIALSAHHKRLIAVNKSGEPVGVIHQTDILKLATEIMKSTNGVCDLGTITVAELVQYLTVVNSDTEIHELLPTLYGTDTHLALVVGKHNNPLGVITLSNIHEMLIS</sequence>
<dbReference type="Pfam" id="PF01595">
    <property type="entry name" value="CNNM"/>
    <property type="match status" value="1"/>
</dbReference>
<dbReference type="AlphaFoldDB" id="A0A8H9K6T3"/>
<dbReference type="InterPro" id="IPR002550">
    <property type="entry name" value="CNNM"/>
</dbReference>
<evidence type="ECO:0000256" key="4">
    <source>
        <dbReference type="PROSITE-ProRule" id="PRU01193"/>
    </source>
</evidence>
<comment type="caution">
    <text evidence="8">The sequence shown here is derived from an EMBL/GenBank/DDBJ whole genome shotgun (WGS) entry which is preliminary data.</text>
</comment>
<feature type="domain" description="CNNM transmembrane" evidence="7">
    <location>
        <begin position="1"/>
        <end position="177"/>
    </location>
</feature>
<feature type="domain" description="CBS" evidence="6">
    <location>
        <begin position="196"/>
        <end position="254"/>
    </location>
</feature>
<evidence type="ECO:0000256" key="3">
    <source>
        <dbReference type="PROSITE-ProRule" id="PRU00703"/>
    </source>
</evidence>
<dbReference type="PROSITE" id="PS51846">
    <property type="entry name" value="CNNM"/>
    <property type="match status" value="1"/>
</dbReference>
<dbReference type="SUPFAM" id="SSF54631">
    <property type="entry name" value="CBS-domain pair"/>
    <property type="match status" value="1"/>
</dbReference>
<feature type="transmembrane region" description="Helical" evidence="5">
    <location>
        <begin position="84"/>
        <end position="103"/>
    </location>
</feature>
<reference evidence="8" key="1">
    <citation type="journal article" date="2018" name="Genome Biol.">
        <title>SKESA: strategic k-mer extension for scrupulous assemblies.</title>
        <authorList>
            <person name="Souvorov A."/>
            <person name="Agarwala R."/>
            <person name="Lipman D.J."/>
        </authorList>
    </citation>
    <scope>NUCLEOTIDE SEQUENCE</scope>
    <source>
        <strain evidence="8">BCW_3452</strain>
    </source>
</reference>
<dbReference type="GO" id="GO:0005886">
    <property type="term" value="C:plasma membrane"/>
    <property type="evidence" value="ECO:0007669"/>
    <property type="project" value="TreeGrafter"/>
</dbReference>
<evidence type="ECO:0000259" key="6">
    <source>
        <dbReference type="PROSITE" id="PS51371"/>
    </source>
</evidence>
<name>A0A8H9K6T3_VIBVL</name>
<evidence type="ECO:0000259" key="7">
    <source>
        <dbReference type="PROSITE" id="PS51846"/>
    </source>
</evidence>
<dbReference type="EMBL" id="DACRBY010000001">
    <property type="protein sequence ID" value="HAS8538312.1"/>
    <property type="molecule type" value="Genomic_DNA"/>
</dbReference>
<dbReference type="Gene3D" id="3.10.580.10">
    <property type="entry name" value="CBS-domain"/>
    <property type="match status" value="2"/>
</dbReference>
<organism evidence="8">
    <name type="scientific">Vibrio vulnificus</name>
    <dbReference type="NCBI Taxonomy" id="672"/>
    <lineage>
        <taxon>Bacteria</taxon>
        <taxon>Pseudomonadati</taxon>
        <taxon>Pseudomonadota</taxon>
        <taxon>Gammaproteobacteria</taxon>
        <taxon>Vibrionales</taxon>
        <taxon>Vibrionaceae</taxon>
        <taxon>Vibrio</taxon>
    </lineage>
</organism>
<dbReference type="PANTHER" id="PTHR22777">
    <property type="entry name" value="HEMOLYSIN-RELATED"/>
    <property type="match status" value="1"/>
</dbReference>
<keyword evidence="2 3" id="KW-0129">CBS domain</keyword>
<protein>
    <submittedName>
        <fullName evidence="8">DUF21 domain-containing protein</fullName>
    </submittedName>
</protein>
<feature type="transmembrane region" description="Helical" evidence="5">
    <location>
        <begin position="123"/>
        <end position="145"/>
    </location>
</feature>
<evidence type="ECO:0000313" key="8">
    <source>
        <dbReference type="EMBL" id="HAS8538312.1"/>
    </source>
</evidence>
<reference evidence="8" key="2">
    <citation type="submission" date="2019-01" db="EMBL/GenBank/DDBJ databases">
        <authorList>
            <consortium name="NCBI Pathogen Detection Project"/>
        </authorList>
    </citation>
    <scope>NUCLEOTIDE SEQUENCE</scope>
    <source>
        <strain evidence="8">BCW_3452</strain>
    </source>
</reference>
<dbReference type="InterPro" id="IPR000644">
    <property type="entry name" value="CBS_dom"/>
</dbReference>
<gene>
    <name evidence="8" type="ORF">I7730_00670</name>
</gene>
<keyword evidence="1" id="KW-0677">Repeat</keyword>
<evidence type="ECO:0000256" key="1">
    <source>
        <dbReference type="ARBA" id="ARBA00022737"/>
    </source>
</evidence>
<keyword evidence="4 5" id="KW-1133">Transmembrane helix</keyword>
<keyword evidence="4 5" id="KW-0812">Transmembrane</keyword>
<keyword evidence="4 5" id="KW-0472">Membrane</keyword>
<accession>A0A8H9K6T3</accession>
<proteinExistence type="predicted"/>
<dbReference type="PROSITE" id="PS51371">
    <property type="entry name" value="CBS"/>
    <property type="match status" value="1"/>
</dbReference>
<dbReference type="PANTHER" id="PTHR22777:SF4">
    <property type="entry name" value="UPF0053 PROTEIN SLL1254"/>
    <property type="match status" value="1"/>
</dbReference>